<keyword evidence="1" id="KW-0862">Zinc</keyword>
<evidence type="ECO:0000313" key="5">
    <source>
        <dbReference type="Proteomes" id="UP001234581"/>
    </source>
</evidence>
<dbReference type="Proteomes" id="UP001234581">
    <property type="component" value="Unassembled WGS sequence"/>
</dbReference>
<accession>A0AAD7UW00</accession>
<keyword evidence="5" id="KW-1185">Reference proteome</keyword>
<name>A0AAD7UW00_9FUNG</name>
<proteinExistence type="predicted"/>
<dbReference type="GO" id="GO:0008270">
    <property type="term" value="F:zinc ion binding"/>
    <property type="evidence" value="ECO:0007669"/>
    <property type="project" value="UniProtKB-KW"/>
</dbReference>
<feature type="region of interest" description="Disordered" evidence="2">
    <location>
        <begin position="41"/>
        <end position="79"/>
    </location>
</feature>
<dbReference type="EMBL" id="JARTCD010000070">
    <property type="protein sequence ID" value="KAJ8653864.1"/>
    <property type="molecule type" value="Genomic_DNA"/>
</dbReference>
<dbReference type="InterPro" id="IPR013087">
    <property type="entry name" value="Znf_C2H2_type"/>
</dbReference>
<feature type="domain" description="C2H2-type" evidence="3">
    <location>
        <begin position="100"/>
        <end position="124"/>
    </location>
</feature>
<dbReference type="RefSeq" id="XP_058338778.1">
    <property type="nucleotide sequence ID" value="XM_058490411.1"/>
</dbReference>
<evidence type="ECO:0000313" key="4">
    <source>
        <dbReference type="EMBL" id="KAJ8653864.1"/>
    </source>
</evidence>
<keyword evidence="1" id="KW-0479">Metal-binding</keyword>
<comment type="caution">
    <text evidence="4">The sequence shown here is derived from an EMBL/GenBank/DDBJ whole genome shotgun (WGS) entry which is preliminary data.</text>
</comment>
<feature type="compositionally biased region" description="Low complexity" evidence="2">
    <location>
        <begin position="67"/>
        <end position="79"/>
    </location>
</feature>
<dbReference type="PROSITE" id="PS50157">
    <property type="entry name" value="ZINC_FINGER_C2H2_2"/>
    <property type="match status" value="1"/>
</dbReference>
<evidence type="ECO:0000256" key="1">
    <source>
        <dbReference type="PROSITE-ProRule" id="PRU00042"/>
    </source>
</evidence>
<dbReference type="GeneID" id="83217834"/>
<protein>
    <recommendedName>
        <fullName evidence="3">C2H2-type domain-containing protein</fullName>
    </recommendedName>
</protein>
<organism evidence="4 5">
    <name type="scientific">Lichtheimia ornata</name>
    <dbReference type="NCBI Taxonomy" id="688661"/>
    <lineage>
        <taxon>Eukaryota</taxon>
        <taxon>Fungi</taxon>
        <taxon>Fungi incertae sedis</taxon>
        <taxon>Mucoromycota</taxon>
        <taxon>Mucoromycotina</taxon>
        <taxon>Mucoromycetes</taxon>
        <taxon>Mucorales</taxon>
        <taxon>Lichtheimiaceae</taxon>
        <taxon>Lichtheimia</taxon>
    </lineage>
</organism>
<keyword evidence="1" id="KW-0863">Zinc-finger</keyword>
<gene>
    <name evidence="4" type="ORF">O0I10_010431</name>
</gene>
<reference evidence="4 5" key="1">
    <citation type="submission" date="2023-03" db="EMBL/GenBank/DDBJ databases">
        <title>Genome sequence of Lichtheimia ornata CBS 291.66.</title>
        <authorList>
            <person name="Mohabir J.T."/>
            <person name="Shea T.P."/>
            <person name="Kurbessoian T."/>
            <person name="Berby B."/>
            <person name="Fontaine J."/>
            <person name="Livny J."/>
            <person name="Gnirke A."/>
            <person name="Stajich J.E."/>
            <person name="Cuomo C.A."/>
        </authorList>
    </citation>
    <scope>NUCLEOTIDE SEQUENCE [LARGE SCALE GENOMIC DNA]</scope>
    <source>
        <strain evidence="4">CBS 291.66</strain>
    </source>
</reference>
<dbReference type="PROSITE" id="PS00028">
    <property type="entry name" value="ZINC_FINGER_C2H2_1"/>
    <property type="match status" value="1"/>
</dbReference>
<sequence length="124" mass="13732">MPTKSIYDTKQQMNDYFFHNPSVWPLDSIQEAHLLMSQSYATISPPLSPPPAATTDFEEGAKPSPTPSSSASSASSSSTGYTIAAATIMCTSRKQRKEVIRCKTCNRRFHSKGNLANHHQLYQH</sequence>
<evidence type="ECO:0000256" key="2">
    <source>
        <dbReference type="SAM" id="MobiDB-lite"/>
    </source>
</evidence>
<dbReference type="AlphaFoldDB" id="A0AAD7UW00"/>
<evidence type="ECO:0000259" key="3">
    <source>
        <dbReference type="PROSITE" id="PS50157"/>
    </source>
</evidence>